<evidence type="ECO:0000313" key="1">
    <source>
        <dbReference type="EMBL" id="KAF2476836.1"/>
    </source>
</evidence>
<evidence type="ECO:0000313" key="2">
    <source>
        <dbReference type="Proteomes" id="UP000799755"/>
    </source>
</evidence>
<reference evidence="1" key="1">
    <citation type="journal article" date="2020" name="Stud. Mycol.">
        <title>101 Dothideomycetes genomes: a test case for predicting lifestyles and emergence of pathogens.</title>
        <authorList>
            <person name="Haridas S."/>
            <person name="Albert R."/>
            <person name="Binder M."/>
            <person name="Bloem J."/>
            <person name="Labutti K."/>
            <person name="Salamov A."/>
            <person name="Andreopoulos B."/>
            <person name="Baker S."/>
            <person name="Barry K."/>
            <person name="Bills G."/>
            <person name="Bluhm B."/>
            <person name="Cannon C."/>
            <person name="Castanera R."/>
            <person name="Culley D."/>
            <person name="Daum C."/>
            <person name="Ezra D."/>
            <person name="Gonzalez J."/>
            <person name="Henrissat B."/>
            <person name="Kuo A."/>
            <person name="Liang C."/>
            <person name="Lipzen A."/>
            <person name="Lutzoni F."/>
            <person name="Magnuson J."/>
            <person name="Mondo S."/>
            <person name="Nolan M."/>
            <person name="Ohm R."/>
            <person name="Pangilinan J."/>
            <person name="Park H.-J."/>
            <person name="Ramirez L."/>
            <person name="Alfaro M."/>
            <person name="Sun H."/>
            <person name="Tritt A."/>
            <person name="Yoshinaga Y."/>
            <person name="Zwiers L.-H."/>
            <person name="Turgeon B."/>
            <person name="Goodwin S."/>
            <person name="Spatafora J."/>
            <person name="Crous P."/>
            <person name="Grigoriev I."/>
        </authorList>
    </citation>
    <scope>NUCLEOTIDE SEQUENCE</scope>
    <source>
        <strain evidence="1">ATCC 200398</strain>
    </source>
</reference>
<proteinExistence type="predicted"/>
<protein>
    <submittedName>
        <fullName evidence="1">Uncharacterized protein</fullName>
    </submittedName>
</protein>
<organism evidence="1 2">
    <name type="scientific">Lindgomyces ingoldianus</name>
    <dbReference type="NCBI Taxonomy" id="673940"/>
    <lineage>
        <taxon>Eukaryota</taxon>
        <taxon>Fungi</taxon>
        <taxon>Dikarya</taxon>
        <taxon>Ascomycota</taxon>
        <taxon>Pezizomycotina</taxon>
        <taxon>Dothideomycetes</taxon>
        <taxon>Pleosporomycetidae</taxon>
        <taxon>Pleosporales</taxon>
        <taxon>Lindgomycetaceae</taxon>
        <taxon>Lindgomyces</taxon>
    </lineage>
</organism>
<comment type="caution">
    <text evidence="1">The sequence shown here is derived from an EMBL/GenBank/DDBJ whole genome shotgun (WGS) entry which is preliminary data.</text>
</comment>
<dbReference type="Proteomes" id="UP000799755">
    <property type="component" value="Unassembled WGS sequence"/>
</dbReference>
<sequence>MRTTDRNIHRAYQFRPIGPYNPQRARLFLFLPVQIKPLDGVLGTLLGILVLALVILMGHPGTQGEEGLAGYEEFMSCEATNGVSMPNLIHKFSAKRFKIVARVSSLDDLLRTRRTQPGNGTITPFMGQNTTKYRYSRCCKHGCFQNSFSYAEAPLEQEPEENDEFPSKRDETSKLLTQNGTAISVNNCPHFVASALQGRLGYSPEEMVGSYKCKSTTICTLTTFRAMRKIRNLTNTHTKTTIYSTLKTTRAMKTPRNLVITEPLSPSRFRNSLCMTKLNCGHIKFIQSWESRHSQPKINGTNGYNSHLISTWSASLVEGLPQQPPIAASLPRYDTSLSMMLDIANALSPNPTEQLGWKRQGPRKIDRGRHGKRVRKELGADLEEEMLMLLSPQK</sequence>
<name>A0ACB6RCC7_9PLEO</name>
<dbReference type="EMBL" id="MU003493">
    <property type="protein sequence ID" value="KAF2476836.1"/>
    <property type="molecule type" value="Genomic_DNA"/>
</dbReference>
<accession>A0ACB6RCC7</accession>
<keyword evidence="2" id="KW-1185">Reference proteome</keyword>
<gene>
    <name evidence="1" type="ORF">BDR25DRAFT_348772</name>
</gene>